<feature type="compositionally biased region" description="Gly residues" evidence="7">
    <location>
        <begin position="237"/>
        <end position="246"/>
    </location>
</feature>
<dbReference type="GO" id="GO:0006882">
    <property type="term" value="P:intracellular zinc ion homeostasis"/>
    <property type="evidence" value="ECO:0007669"/>
    <property type="project" value="Ensembl"/>
</dbReference>
<feature type="transmembrane region" description="Helical" evidence="6">
    <location>
        <begin position="420"/>
        <end position="442"/>
    </location>
</feature>
<evidence type="ECO:0000256" key="5">
    <source>
        <dbReference type="ARBA" id="ARBA00023136"/>
    </source>
</evidence>
<dbReference type="PANTHER" id="PTHR23302:SF4">
    <property type="entry name" value="TRANSMEMBRANE CHANNEL-LIKE PROTEIN 6"/>
    <property type="match status" value="1"/>
</dbReference>
<dbReference type="Reactome" id="R-CFA-6798695">
    <property type="pathway name" value="Neutrophil degranulation"/>
</dbReference>
<dbReference type="InterPro" id="IPR038900">
    <property type="entry name" value="TMC"/>
</dbReference>
<protein>
    <recommendedName>
        <fullName evidence="6">Transmembrane channel-like protein</fullName>
    </recommendedName>
</protein>
<gene>
    <name evidence="9" type="primary">TMC6</name>
</gene>
<dbReference type="Pfam" id="PF07810">
    <property type="entry name" value="TMC"/>
    <property type="match status" value="1"/>
</dbReference>
<feature type="transmembrane region" description="Helical" evidence="6">
    <location>
        <begin position="715"/>
        <end position="740"/>
    </location>
</feature>
<dbReference type="FunCoup" id="A0A8I3NZI2">
    <property type="interactions" value="5"/>
</dbReference>
<evidence type="ECO:0000313" key="10">
    <source>
        <dbReference type="Proteomes" id="UP000805418"/>
    </source>
</evidence>
<feature type="compositionally biased region" description="Gly residues" evidence="7">
    <location>
        <begin position="221"/>
        <end position="230"/>
    </location>
</feature>
<feature type="region of interest" description="Disordered" evidence="7">
    <location>
        <begin position="141"/>
        <end position="327"/>
    </location>
</feature>
<feature type="domain" description="TMC" evidence="8">
    <location>
        <begin position="706"/>
        <end position="811"/>
    </location>
</feature>
<dbReference type="AlphaFoldDB" id="A0A8I3NZI2"/>
<reference evidence="9" key="3">
    <citation type="submission" date="2025-09" db="UniProtKB">
        <authorList>
            <consortium name="Ensembl"/>
        </authorList>
    </citation>
    <scope>IDENTIFICATION</scope>
    <source>
        <strain evidence="9">Boxer</strain>
    </source>
</reference>
<feature type="transmembrane region" description="Helical" evidence="6">
    <location>
        <begin position="377"/>
        <end position="399"/>
    </location>
</feature>
<dbReference type="GO" id="GO:0005886">
    <property type="term" value="C:plasma membrane"/>
    <property type="evidence" value="ECO:0007669"/>
    <property type="project" value="InterPro"/>
</dbReference>
<dbReference type="OrthoDB" id="1936208at2759"/>
<evidence type="ECO:0000256" key="4">
    <source>
        <dbReference type="ARBA" id="ARBA00022989"/>
    </source>
</evidence>
<dbReference type="InterPro" id="IPR012496">
    <property type="entry name" value="TMC_dom"/>
</dbReference>
<dbReference type="GO" id="GO:0005794">
    <property type="term" value="C:Golgi apparatus"/>
    <property type="evidence" value="ECO:0007669"/>
    <property type="project" value="Ensembl"/>
</dbReference>
<dbReference type="PANTHER" id="PTHR23302">
    <property type="entry name" value="TRANSMEMBRANE CHANNEL-RELATED"/>
    <property type="match status" value="1"/>
</dbReference>
<dbReference type="GO" id="GO:0050821">
    <property type="term" value="P:protein stabilization"/>
    <property type="evidence" value="ECO:0007669"/>
    <property type="project" value="Ensembl"/>
</dbReference>
<dbReference type="GO" id="GO:0005783">
    <property type="term" value="C:endoplasmic reticulum"/>
    <property type="evidence" value="ECO:0007669"/>
    <property type="project" value="Ensembl"/>
</dbReference>
<dbReference type="GeneTree" id="ENSGT01050000244894"/>
<evidence type="ECO:0000256" key="2">
    <source>
        <dbReference type="ARBA" id="ARBA00006510"/>
    </source>
</evidence>
<keyword evidence="4 6" id="KW-1133">Transmembrane helix</keyword>
<comment type="similarity">
    <text evidence="2 6">Belongs to the TMC family.</text>
</comment>
<feature type="transmembrane region" description="Helical" evidence="6">
    <location>
        <begin position="597"/>
        <end position="621"/>
    </location>
</feature>
<evidence type="ECO:0000256" key="7">
    <source>
        <dbReference type="SAM" id="MobiDB-lite"/>
    </source>
</evidence>
<dbReference type="Ensembl" id="ENSCAFT00845027018.1">
    <property type="protein sequence ID" value="ENSCAFP00845021260.1"/>
    <property type="gene ID" value="ENSCAFG00845015089.1"/>
</dbReference>
<feature type="region of interest" description="Disordered" evidence="7">
    <location>
        <begin position="46"/>
        <end position="85"/>
    </location>
</feature>
<comment type="subcellular location">
    <subcellularLocation>
        <location evidence="1 6">Membrane</location>
        <topology evidence="1 6">Multi-pass membrane protein</topology>
    </subcellularLocation>
</comment>
<feature type="region of interest" description="Disordered" evidence="7">
    <location>
        <begin position="1"/>
        <end position="30"/>
    </location>
</feature>
<sequence length="963" mass="105133">MAQPLTFVLSVPETPEDHGPEPSPYDESEVHDSFYQLIQEQSQWVAEEGLELQQREPGPPETPGEPPRRAPRPGPVCGSGPLGLRHWDGDAAGGVLSLATPPGLAGCRSQWAARLGWGWGGMGWRTWLASRVSGTSGCVFPPPRQWPPDPAGARGPPRPQHGHTPHLGQHAQPHYRPQPRGHHLPVLQPHRAAPAQGQPARAQGRGALCPAQPPPLRPGAGPRGPGGGGEAVPPGEGAPGPAGGPAGPRAPRDALGPGREAQPAVSARGLETRFLGCAGQRGGGGGGSALDTRRVAPGRDWGPSRSSPEATSAPREESRTLTRKRRGRRGRRGLLPCCGRLRDACVLVGATCLGGARAARRGPRAQASPLPPLPPQALHSLGLGLLSGLHALMPWRYALKRIGGQFGSSVLSYFLFLKTLLAFNALLLLPLLAFLVGVQAAFPPPASPGAVPAFTGLELLTGAGRFTHTVMYYGYYSNTTLNQPCVPPLDGGQCSREADGLPYNMPLAYLFTVGVAFFITCITLVYSMSHSFGESYRVGSTAGVHAVTVFCSWDHKVTQKRASRVQHDNIRTHLKELLAEWQLRQVPRSLCGRLRQVAVLGLVWLLCLGTALGCTVAVYAFSELMIKSPVSTEQEGALLALPTVVCVLNLGAPYLYRCLAALERHDSPVLEVYVAICRNLILKMVILGILCYHWLGRRVGVLKEQCWENFVGQELYRLMVLDFIFVLLDTLFGELVWRLISEKKLKREKPEFDIAGNVLELIYGQTLTWLGVLFSPLLPAIQIIKLLCLFYIKKTSLMANCQAPRRPWLASHMSTVFVSLLCFPSFLGAAVFLCYAVWQVRPSSTCGPFRTLDTMYEAGKVWVRRLEQAGPSVSWVPWIHRYLVENTFPVYLVSALLLAVIYLNIQVVKGQRRVMYLLKEQISNEGEDKIFLINKLHSVYERKERRAGRTQEAEQLAGDLDTW</sequence>
<reference evidence="9" key="1">
    <citation type="submission" date="2020-03" db="EMBL/GenBank/DDBJ databases">
        <title>Long-read based genome assembly of a Labrador retriever dog.</title>
        <authorList>
            <person name="Eory L."/>
            <person name="Zhang W."/>
            <person name="Schoenebeck J."/>
        </authorList>
    </citation>
    <scope>NUCLEOTIDE SEQUENCE [LARGE SCALE GENOMIC DNA]</scope>
    <source>
        <strain evidence="9">Labrador retriever</strain>
    </source>
</reference>
<keyword evidence="3 6" id="KW-0812">Transmembrane</keyword>
<feature type="transmembrane region" description="Helical" evidence="6">
    <location>
        <begin position="507"/>
        <end position="527"/>
    </location>
</feature>
<evidence type="ECO:0000256" key="3">
    <source>
        <dbReference type="ARBA" id="ARBA00022692"/>
    </source>
</evidence>
<evidence type="ECO:0000313" key="9">
    <source>
        <dbReference type="Ensembl" id="ENSCAFP00845021260.1"/>
    </source>
</evidence>
<evidence type="ECO:0000259" key="8">
    <source>
        <dbReference type="Pfam" id="PF07810"/>
    </source>
</evidence>
<feature type="compositionally biased region" description="Gly residues" evidence="7">
    <location>
        <begin position="279"/>
        <end position="288"/>
    </location>
</feature>
<reference evidence="9" key="2">
    <citation type="submission" date="2025-08" db="UniProtKB">
        <authorList>
            <consortium name="Ensembl"/>
        </authorList>
    </citation>
    <scope>IDENTIFICATION</scope>
    <source>
        <strain evidence="9">Boxer</strain>
    </source>
</reference>
<feature type="transmembrane region" description="Helical" evidence="6">
    <location>
        <begin position="668"/>
        <end position="695"/>
    </location>
</feature>
<dbReference type="GO" id="GO:0008381">
    <property type="term" value="F:mechanosensitive monoatomic ion channel activity"/>
    <property type="evidence" value="ECO:0000318"/>
    <property type="project" value="GO_Central"/>
</dbReference>
<feature type="compositionally biased region" description="Pro residues" evidence="7">
    <location>
        <begin position="141"/>
        <end position="150"/>
    </location>
</feature>
<feature type="transmembrane region" description="Helical" evidence="6">
    <location>
        <begin position="813"/>
        <end position="838"/>
    </location>
</feature>
<feature type="transmembrane region" description="Helical" evidence="6">
    <location>
        <begin position="636"/>
        <end position="656"/>
    </location>
</feature>
<organism evidence="9 10">
    <name type="scientific">Canis lupus familiaris</name>
    <name type="common">Dog</name>
    <name type="synonym">Canis familiaris</name>
    <dbReference type="NCBI Taxonomy" id="9615"/>
    <lineage>
        <taxon>Eukaryota</taxon>
        <taxon>Metazoa</taxon>
        <taxon>Chordata</taxon>
        <taxon>Craniata</taxon>
        <taxon>Vertebrata</taxon>
        <taxon>Euteleostomi</taxon>
        <taxon>Mammalia</taxon>
        <taxon>Eutheria</taxon>
        <taxon>Laurasiatheria</taxon>
        <taxon>Carnivora</taxon>
        <taxon>Caniformia</taxon>
        <taxon>Canidae</taxon>
        <taxon>Canis</taxon>
    </lineage>
</organism>
<feature type="compositionally biased region" description="Low complexity" evidence="7">
    <location>
        <begin position="191"/>
        <end position="207"/>
    </location>
</feature>
<evidence type="ECO:0000256" key="6">
    <source>
        <dbReference type="RuleBase" id="RU310713"/>
    </source>
</evidence>
<evidence type="ECO:0000256" key="1">
    <source>
        <dbReference type="ARBA" id="ARBA00004141"/>
    </source>
</evidence>
<keyword evidence="10" id="KW-1185">Reference proteome</keyword>
<feature type="compositionally biased region" description="Low complexity" evidence="7">
    <location>
        <begin position="247"/>
        <end position="259"/>
    </location>
</feature>
<keyword evidence="5 6" id="KW-0472">Membrane</keyword>
<dbReference type="Proteomes" id="UP000805418">
    <property type="component" value="Chromosome 9"/>
</dbReference>
<feature type="transmembrane region" description="Helical" evidence="6">
    <location>
        <begin position="888"/>
        <end position="905"/>
    </location>
</feature>
<accession>A0A8I3NZI2</accession>
<dbReference type="GO" id="GO:0031965">
    <property type="term" value="C:nuclear membrane"/>
    <property type="evidence" value="ECO:0007669"/>
    <property type="project" value="Ensembl"/>
</dbReference>
<proteinExistence type="inferred from homology"/>
<name>A0A8I3NZI2_CANLF</name>